<dbReference type="EMBL" id="PUIV01000016">
    <property type="protein sequence ID" value="PWB93772.1"/>
    <property type="molecule type" value="Genomic_DNA"/>
</dbReference>
<evidence type="ECO:0000313" key="3">
    <source>
        <dbReference type="EMBL" id="TRL27269.1"/>
    </source>
</evidence>
<evidence type="ECO:0000313" key="4">
    <source>
        <dbReference type="Proteomes" id="UP000245137"/>
    </source>
</evidence>
<dbReference type="InterPro" id="IPR009014">
    <property type="entry name" value="Transketo_C/PFOR_II"/>
</dbReference>
<reference evidence="3 5" key="3">
    <citation type="submission" date="2019-07" db="EMBL/GenBank/DDBJ databases">
        <title>Ln-dependent methylotrophs.</title>
        <authorList>
            <person name="Tani A."/>
        </authorList>
    </citation>
    <scope>NUCLEOTIDE SEQUENCE [LARGE SCALE GENOMIC DNA]</scope>
    <source>
        <strain evidence="3 5">SM89A</strain>
    </source>
</reference>
<dbReference type="SUPFAM" id="SSF52518">
    <property type="entry name" value="Thiamin diphosphate-binding fold (THDP-binding)"/>
    <property type="match status" value="1"/>
</dbReference>
<dbReference type="InterPro" id="IPR005475">
    <property type="entry name" value="Transketolase-like_Pyr-bd"/>
</dbReference>
<dbReference type="CDD" id="cd07033">
    <property type="entry name" value="TPP_PYR_DXS_TK_like"/>
    <property type="match status" value="1"/>
</dbReference>
<dbReference type="RefSeq" id="WP_108917433.1">
    <property type="nucleotide sequence ID" value="NZ_BGJY01000016.1"/>
</dbReference>
<reference evidence="2" key="2">
    <citation type="submission" date="2018-02" db="EMBL/GenBank/DDBJ databases">
        <authorList>
            <person name="Cohen D.B."/>
            <person name="Kent A.D."/>
        </authorList>
    </citation>
    <scope>NUCLEOTIDE SEQUENCE</scope>
    <source>
        <strain evidence="2">DSM 17706</strain>
    </source>
</reference>
<dbReference type="Pfam" id="PF02779">
    <property type="entry name" value="Transket_pyr"/>
    <property type="match status" value="1"/>
</dbReference>
<evidence type="ECO:0000313" key="2">
    <source>
        <dbReference type="EMBL" id="PWB93772.1"/>
    </source>
</evidence>
<protein>
    <recommendedName>
        <fullName evidence="1">Transketolase-like pyrimidine-binding domain-containing protein</fullName>
    </recommendedName>
</protein>
<gene>
    <name evidence="2" type="ORF">C5689_11595</name>
    <name evidence="3" type="ORF">FM996_18920</name>
</gene>
<sequence>MRKRIIELIEADASVDPRIVFLTGDLGFSFVEPLEQALGERFVNMGVAEANMVSVAASLAAGGFRPFAYSIAPFITARCLEQIRNDLCYQRRAVRLIGVGAGFSYGTLGPSHHALEDATIMAALPDLVVANPGNAAELDRCYAALLDDPRPAYFRIARESGASYGAPIFAPQTAAFAARRGADVTLATSGGSVTQCLAAAEILSGEGIEAAVVSVPIVQPFPAEAFAALLTGAPVVSVFEGYRGNPLSVGVMETLLARGMGEAFVDLTAPQAFPSLVGDTETLRRRAGLDPAIIAARARALVTGRGERLLSGRA</sequence>
<reference evidence="2 4" key="1">
    <citation type="journal article" date="2018" name="Appl. Microbiol. Biotechnol.">
        <title>Co-cultivation of the strictly anaerobic methanogen Methanosarcina barkeri with aerobic methanotrophs in an oxygen-limited membrane bioreactor.</title>
        <authorList>
            <person name="In 't Zandt M.H."/>
            <person name="van den Bosch T.J.M."/>
            <person name="Rijkers R."/>
            <person name="van Kessel M.A.H.J."/>
            <person name="Jetten M.S.M."/>
            <person name="Welte C.U."/>
        </authorList>
    </citation>
    <scope>NUCLEOTIDE SEQUENCE [LARGE SCALE GENOMIC DNA]</scope>
    <source>
        <strain evidence="2 4">DSM 17706</strain>
    </source>
</reference>
<dbReference type="OrthoDB" id="8732661at2"/>
<dbReference type="InterPro" id="IPR051157">
    <property type="entry name" value="PDH/Transketolase"/>
</dbReference>
<dbReference type="Pfam" id="PF02780">
    <property type="entry name" value="Transketolase_C"/>
    <property type="match status" value="1"/>
</dbReference>
<dbReference type="SUPFAM" id="SSF52922">
    <property type="entry name" value="TK C-terminal domain-like"/>
    <property type="match status" value="1"/>
</dbReference>
<dbReference type="PANTHER" id="PTHR43825:SF1">
    <property type="entry name" value="TRANSKETOLASE-LIKE PYRIMIDINE-BINDING DOMAIN-CONTAINING PROTEIN"/>
    <property type="match status" value="1"/>
</dbReference>
<dbReference type="SMART" id="SM00861">
    <property type="entry name" value="Transket_pyr"/>
    <property type="match status" value="1"/>
</dbReference>
<organism evidence="2 4">
    <name type="scientific">Methylosinus sporium</name>
    <dbReference type="NCBI Taxonomy" id="428"/>
    <lineage>
        <taxon>Bacteria</taxon>
        <taxon>Pseudomonadati</taxon>
        <taxon>Pseudomonadota</taxon>
        <taxon>Alphaproteobacteria</taxon>
        <taxon>Hyphomicrobiales</taxon>
        <taxon>Methylocystaceae</taxon>
        <taxon>Methylosinus</taxon>
    </lineage>
</organism>
<dbReference type="Gene3D" id="3.40.50.920">
    <property type="match status" value="1"/>
</dbReference>
<accession>A0A2U1SQ90</accession>
<dbReference type="Proteomes" id="UP000316781">
    <property type="component" value="Unassembled WGS sequence"/>
</dbReference>
<feature type="domain" description="Transketolase-like pyrimidine-binding" evidence="1">
    <location>
        <begin position="1"/>
        <end position="164"/>
    </location>
</feature>
<proteinExistence type="predicted"/>
<dbReference type="Gene3D" id="3.40.50.970">
    <property type="match status" value="1"/>
</dbReference>
<name>A0A2U1SQ90_METSR</name>
<dbReference type="InterPro" id="IPR029061">
    <property type="entry name" value="THDP-binding"/>
</dbReference>
<comment type="caution">
    <text evidence="2">The sequence shown here is derived from an EMBL/GenBank/DDBJ whole genome shotgun (WGS) entry which is preliminary data.</text>
</comment>
<keyword evidence="4" id="KW-1185">Reference proteome</keyword>
<dbReference type="Proteomes" id="UP000245137">
    <property type="component" value="Unassembled WGS sequence"/>
</dbReference>
<dbReference type="PANTHER" id="PTHR43825">
    <property type="entry name" value="PYRUVATE DEHYDROGENASE E1 COMPONENT"/>
    <property type="match status" value="1"/>
</dbReference>
<evidence type="ECO:0000313" key="5">
    <source>
        <dbReference type="Proteomes" id="UP000316781"/>
    </source>
</evidence>
<dbReference type="AlphaFoldDB" id="A0A2U1SQ90"/>
<dbReference type="EMBL" id="VJMF01000088">
    <property type="protein sequence ID" value="TRL27269.1"/>
    <property type="molecule type" value="Genomic_DNA"/>
</dbReference>
<dbReference type="InterPro" id="IPR033248">
    <property type="entry name" value="Transketolase_C"/>
</dbReference>
<evidence type="ECO:0000259" key="1">
    <source>
        <dbReference type="SMART" id="SM00861"/>
    </source>
</evidence>